<dbReference type="GO" id="GO:0051782">
    <property type="term" value="P:negative regulation of cell division"/>
    <property type="evidence" value="ECO:0007669"/>
    <property type="project" value="TreeGrafter"/>
</dbReference>
<name>X0TIP9_9ZZZZ</name>
<evidence type="ECO:0008006" key="2">
    <source>
        <dbReference type="Google" id="ProtNLM"/>
    </source>
</evidence>
<dbReference type="InterPro" id="IPR050625">
    <property type="entry name" value="ParA/MinD_ATPase"/>
</dbReference>
<reference evidence="1" key="1">
    <citation type="journal article" date="2014" name="Front. Microbiol.">
        <title>High frequency of phylogenetically diverse reductive dehalogenase-homologous genes in deep subseafloor sedimentary metagenomes.</title>
        <authorList>
            <person name="Kawai M."/>
            <person name="Futagami T."/>
            <person name="Toyoda A."/>
            <person name="Takaki Y."/>
            <person name="Nishi S."/>
            <person name="Hori S."/>
            <person name="Arai W."/>
            <person name="Tsubouchi T."/>
            <person name="Morono Y."/>
            <person name="Uchiyama I."/>
            <person name="Ito T."/>
            <person name="Fujiyama A."/>
            <person name="Inagaki F."/>
            <person name="Takami H."/>
        </authorList>
    </citation>
    <scope>NUCLEOTIDE SEQUENCE</scope>
    <source>
        <strain evidence="1">Expedition CK06-06</strain>
    </source>
</reference>
<evidence type="ECO:0000313" key="1">
    <source>
        <dbReference type="EMBL" id="GAF87146.1"/>
    </source>
</evidence>
<dbReference type="GO" id="GO:0005524">
    <property type="term" value="F:ATP binding"/>
    <property type="evidence" value="ECO:0007669"/>
    <property type="project" value="TreeGrafter"/>
</dbReference>
<dbReference type="InterPro" id="IPR027417">
    <property type="entry name" value="P-loop_NTPase"/>
</dbReference>
<proteinExistence type="predicted"/>
<sequence length="184" mass="20702">IQNLPGGMSKAQFLEYKIQASLVETPSYDLIAMGRPEGPGCYCYANNLLRDILQTLSAQYQYIVIDNEAGMEHLSRRTTLNIDCLLIVSDPTVRGVRTASNISRLLSELDIRIGEKKVIVNRLHGEVPPIVTLTLEEELLELGLTIPEDNTLFQMEQKGESVWTLPDLSPAFLAVDKWMENFIH</sequence>
<dbReference type="SUPFAM" id="SSF52540">
    <property type="entry name" value="P-loop containing nucleoside triphosphate hydrolases"/>
    <property type="match status" value="1"/>
</dbReference>
<comment type="caution">
    <text evidence="1">The sequence shown here is derived from an EMBL/GenBank/DDBJ whole genome shotgun (WGS) entry which is preliminary data.</text>
</comment>
<dbReference type="GO" id="GO:0009898">
    <property type="term" value="C:cytoplasmic side of plasma membrane"/>
    <property type="evidence" value="ECO:0007669"/>
    <property type="project" value="TreeGrafter"/>
</dbReference>
<dbReference type="PANTHER" id="PTHR43384:SF7">
    <property type="entry name" value="CARBON-MONOXIDE DEHYDROGENASE ACCESSORY PROTEIN"/>
    <property type="match status" value="1"/>
</dbReference>
<dbReference type="AlphaFoldDB" id="X0TIP9"/>
<dbReference type="Gene3D" id="3.40.50.300">
    <property type="entry name" value="P-loop containing nucleotide triphosphate hydrolases"/>
    <property type="match status" value="1"/>
</dbReference>
<protein>
    <recommendedName>
        <fullName evidence="2">CobQ/CobB/MinD/ParA nucleotide binding domain-containing protein</fullName>
    </recommendedName>
</protein>
<dbReference type="PANTHER" id="PTHR43384">
    <property type="entry name" value="SEPTUM SITE-DETERMINING PROTEIN MIND HOMOLOG, CHLOROPLASTIC-RELATED"/>
    <property type="match status" value="1"/>
</dbReference>
<dbReference type="GO" id="GO:0005829">
    <property type="term" value="C:cytosol"/>
    <property type="evidence" value="ECO:0007669"/>
    <property type="project" value="TreeGrafter"/>
</dbReference>
<organism evidence="1">
    <name type="scientific">marine sediment metagenome</name>
    <dbReference type="NCBI Taxonomy" id="412755"/>
    <lineage>
        <taxon>unclassified sequences</taxon>
        <taxon>metagenomes</taxon>
        <taxon>ecological metagenomes</taxon>
    </lineage>
</organism>
<dbReference type="GO" id="GO:0016887">
    <property type="term" value="F:ATP hydrolysis activity"/>
    <property type="evidence" value="ECO:0007669"/>
    <property type="project" value="TreeGrafter"/>
</dbReference>
<gene>
    <name evidence="1" type="ORF">S01H1_28981</name>
</gene>
<dbReference type="EMBL" id="BARS01017745">
    <property type="protein sequence ID" value="GAF87146.1"/>
    <property type="molecule type" value="Genomic_DNA"/>
</dbReference>
<feature type="non-terminal residue" evidence="1">
    <location>
        <position position="1"/>
    </location>
</feature>
<accession>X0TIP9</accession>